<reference evidence="1 2" key="1">
    <citation type="submission" date="2021-06" db="EMBL/GenBank/DDBJ databases">
        <authorList>
            <person name="Kallberg Y."/>
            <person name="Tangrot J."/>
            <person name="Rosling A."/>
        </authorList>
    </citation>
    <scope>NUCLEOTIDE SEQUENCE [LARGE SCALE GENOMIC DNA]</scope>
    <source>
        <strain evidence="1 2">120-4 pot B 10/14</strain>
    </source>
</reference>
<comment type="caution">
    <text evidence="1">The sequence shown here is derived from an EMBL/GenBank/DDBJ whole genome shotgun (WGS) entry which is preliminary data.</text>
</comment>
<name>A0ABN7XMR4_GIGMA</name>
<proteinExistence type="predicted"/>
<protein>
    <submittedName>
        <fullName evidence="1">28839_t:CDS:1</fullName>
    </submittedName>
</protein>
<dbReference type="EMBL" id="CAJVQB010161793">
    <property type="protein sequence ID" value="CAG8856607.1"/>
    <property type="molecule type" value="Genomic_DNA"/>
</dbReference>
<feature type="non-terminal residue" evidence="1">
    <location>
        <position position="54"/>
    </location>
</feature>
<feature type="non-terminal residue" evidence="1">
    <location>
        <position position="1"/>
    </location>
</feature>
<sequence>DESGAIHSQADYTSRFISLDELEIINSRTSGITCINDNNNKIIESQEDNIPIEL</sequence>
<evidence type="ECO:0000313" key="2">
    <source>
        <dbReference type="Proteomes" id="UP000789901"/>
    </source>
</evidence>
<dbReference type="Proteomes" id="UP000789901">
    <property type="component" value="Unassembled WGS sequence"/>
</dbReference>
<gene>
    <name evidence="1" type="ORF">GMARGA_LOCUS45428</name>
</gene>
<evidence type="ECO:0000313" key="1">
    <source>
        <dbReference type="EMBL" id="CAG8856607.1"/>
    </source>
</evidence>
<accession>A0ABN7XMR4</accession>
<organism evidence="1 2">
    <name type="scientific">Gigaspora margarita</name>
    <dbReference type="NCBI Taxonomy" id="4874"/>
    <lineage>
        <taxon>Eukaryota</taxon>
        <taxon>Fungi</taxon>
        <taxon>Fungi incertae sedis</taxon>
        <taxon>Mucoromycota</taxon>
        <taxon>Glomeromycotina</taxon>
        <taxon>Glomeromycetes</taxon>
        <taxon>Diversisporales</taxon>
        <taxon>Gigasporaceae</taxon>
        <taxon>Gigaspora</taxon>
    </lineage>
</organism>
<keyword evidence="2" id="KW-1185">Reference proteome</keyword>